<evidence type="ECO:0000256" key="3">
    <source>
        <dbReference type="ARBA" id="ARBA00022448"/>
    </source>
</evidence>
<organism evidence="10 11">
    <name type="scientific">Polypedilum vanderplanki</name>
    <name type="common">Sleeping chironomid midge</name>
    <dbReference type="NCBI Taxonomy" id="319348"/>
    <lineage>
        <taxon>Eukaryota</taxon>
        <taxon>Metazoa</taxon>
        <taxon>Ecdysozoa</taxon>
        <taxon>Arthropoda</taxon>
        <taxon>Hexapoda</taxon>
        <taxon>Insecta</taxon>
        <taxon>Pterygota</taxon>
        <taxon>Neoptera</taxon>
        <taxon>Endopterygota</taxon>
        <taxon>Diptera</taxon>
        <taxon>Nematocera</taxon>
        <taxon>Chironomoidea</taxon>
        <taxon>Chironomidae</taxon>
        <taxon>Chironominae</taxon>
        <taxon>Polypedilum</taxon>
        <taxon>Polypedilum</taxon>
    </lineage>
</organism>
<keyword evidence="11" id="KW-1185">Reference proteome</keyword>
<dbReference type="InterPro" id="IPR037202">
    <property type="entry name" value="ESCRT_assembly_dom"/>
</dbReference>
<evidence type="ECO:0000256" key="5">
    <source>
        <dbReference type="ARBA" id="ARBA00022927"/>
    </source>
</evidence>
<keyword evidence="4" id="KW-0967">Endosome</keyword>
<dbReference type="PROSITE" id="PS51314">
    <property type="entry name" value="VPS37_C"/>
    <property type="match status" value="1"/>
</dbReference>
<dbReference type="Pfam" id="PF07200">
    <property type="entry name" value="Mod_r"/>
    <property type="match status" value="1"/>
</dbReference>
<dbReference type="EMBL" id="JADBJN010000001">
    <property type="protein sequence ID" value="KAG5682335.1"/>
    <property type="molecule type" value="Genomic_DNA"/>
</dbReference>
<dbReference type="PANTHER" id="PTHR13678">
    <property type="entry name" value="VACUOLAR PROTEIN SORTING-ASSOCIATED PROTEIN 37"/>
    <property type="match status" value="1"/>
</dbReference>
<dbReference type="GO" id="GO:0000813">
    <property type="term" value="C:ESCRT I complex"/>
    <property type="evidence" value="ECO:0007669"/>
    <property type="project" value="UniProtKB-ARBA"/>
</dbReference>
<keyword evidence="3 7" id="KW-0813">Transport</keyword>
<dbReference type="OrthoDB" id="10004364at2759"/>
<evidence type="ECO:0000313" key="10">
    <source>
        <dbReference type="EMBL" id="KAG5682335.1"/>
    </source>
</evidence>
<feature type="coiled-coil region" evidence="8">
    <location>
        <begin position="39"/>
        <end position="128"/>
    </location>
</feature>
<reference evidence="10" key="1">
    <citation type="submission" date="2021-03" db="EMBL/GenBank/DDBJ databases">
        <title>Chromosome level genome of the anhydrobiotic midge Polypedilum vanderplanki.</title>
        <authorList>
            <person name="Yoshida Y."/>
            <person name="Kikawada T."/>
            <person name="Gusev O."/>
        </authorList>
    </citation>
    <scope>NUCLEOTIDE SEQUENCE</scope>
    <source>
        <strain evidence="10">NIAS01</strain>
        <tissue evidence="10">Whole body or cell culture</tissue>
    </source>
</reference>
<dbReference type="Gene3D" id="1.10.287.660">
    <property type="entry name" value="Helix hairpin bin"/>
    <property type="match status" value="1"/>
</dbReference>
<dbReference type="Proteomes" id="UP001107558">
    <property type="component" value="Chromosome 1"/>
</dbReference>
<protein>
    <recommendedName>
        <fullName evidence="9">VPS37 C-terminal domain-containing protein</fullName>
    </recommendedName>
</protein>
<evidence type="ECO:0000256" key="1">
    <source>
        <dbReference type="ARBA" id="ARBA00004633"/>
    </source>
</evidence>
<dbReference type="InterPro" id="IPR009851">
    <property type="entry name" value="Mod_r"/>
</dbReference>
<dbReference type="PANTHER" id="PTHR13678:SF27">
    <property type="entry name" value="LD45836P"/>
    <property type="match status" value="1"/>
</dbReference>
<dbReference type="GO" id="GO:0006612">
    <property type="term" value="P:protein targeting to membrane"/>
    <property type="evidence" value="ECO:0007669"/>
    <property type="project" value="TreeGrafter"/>
</dbReference>
<comment type="subcellular location">
    <subcellularLocation>
        <location evidence="1">Late endosome membrane</location>
        <topology evidence="1">Peripheral membrane protein</topology>
    </subcellularLocation>
</comment>
<accession>A0A9J6CKE2</accession>
<keyword evidence="8" id="KW-0175">Coiled coil</keyword>
<dbReference type="AlphaFoldDB" id="A0A9J6CKE2"/>
<evidence type="ECO:0000256" key="6">
    <source>
        <dbReference type="ARBA" id="ARBA00025010"/>
    </source>
</evidence>
<evidence type="ECO:0000256" key="7">
    <source>
        <dbReference type="PROSITE-ProRule" id="PRU00646"/>
    </source>
</evidence>
<evidence type="ECO:0000256" key="8">
    <source>
        <dbReference type="SAM" id="Coils"/>
    </source>
</evidence>
<name>A0A9J6CKE2_POLVA</name>
<dbReference type="SUPFAM" id="SSF140111">
    <property type="entry name" value="Endosomal sorting complex assembly domain"/>
    <property type="match status" value="1"/>
</dbReference>
<evidence type="ECO:0000256" key="4">
    <source>
        <dbReference type="ARBA" id="ARBA00022753"/>
    </source>
</evidence>
<evidence type="ECO:0000256" key="2">
    <source>
        <dbReference type="ARBA" id="ARBA00007617"/>
    </source>
</evidence>
<feature type="domain" description="VPS37 C-terminal" evidence="9">
    <location>
        <begin position="85"/>
        <end position="175"/>
    </location>
</feature>
<dbReference type="GO" id="GO:0043162">
    <property type="term" value="P:ubiquitin-dependent protein catabolic process via the multivesicular body sorting pathway"/>
    <property type="evidence" value="ECO:0007669"/>
    <property type="project" value="TreeGrafter"/>
</dbReference>
<evidence type="ECO:0000259" key="9">
    <source>
        <dbReference type="PROSITE" id="PS51314"/>
    </source>
</evidence>
<dbReference type="GO" id="GO:0031902">
    <property type="term" value="C:late endosome membrane"/>
    <property type="evidence" value="ECO:0007669"/>
    <property type="project" value="UniProtKB-SubCell"/>
</dbReference>
<comment type="caution">
    <text evidence="10">The sequence shown here is derived from an EMBL/GenBank/DDBJ whole genome shotgun (WGS) entry which is preliminary data.</text>
</comment>
<dbReference type="GO" id="GO:0006623">
    <property type="term" value="P:protein targeting to vacuole"/>
    <property type="evidence" value="ECO:0007669"/>
    <property type="project" value="TreeGrafter"/>
</dbReference>
<evidence type="ECO:0000313" key="11">
    <source>
        <dbReference type="Proteomes" id="UP001107558"/>
    </source>
</evidence>
<proteinExistence type="inferred from homology"/>
<keyword evidence="5 7" id="KW-0653">Protein transport</keyword>
<comment type="function">
    <text evidence="6">Component of the ESCRT-I complex, a regulator of vesicular trafficking process. Required for the sorting of endocytic ubiquitinated cargos into multivesicular bodies. May be involved in cell growth and differentiation.</text>
</comment>
<sequence>MHQQFLNNATSSLYSLSSDELREIFGDDDKLDQRIDEILKSLENEKDVIITENRTLAESNLEKEPLLIEARSRINDLTEEFRNLSENVQLKLTQIKSKASTTDPESVLARLQALAAESEEQSEKIADELFENNLSTEEFLEQFKASRTIMHLRKLKAEKMQELLRRGAHRNTQPGMNNNFPTTGFYQNTPYPNSMPGFPMPMMPRPSF</sequence>
<gene>
    <name evidence="10" type="ORF">PVAND_011694</name>
</gene>
<comment type="similarity">
    <text evidence="2">Belongs to the VPS37 family.</text>
</comment>
<dbReference type="InterPro" id="IPR029012">
    <property type="entry name" value="Helix_hairpin_bin_sf"/>
</dbReference>